<organism evidence="1 2">
    <name type="scientific">Sphaerodactylus townsendi</name>
    <dbReference type="NCBI Taxonomy" id="933632"/>
    <lineage>
        <taxon>Eukaryota</taxon>
        <taxon>Metazoa</taxon>
        <taxon>Chordata</taxon>
        <taxon>Craniata</taxon>
        <taxon>Vertebrata</taxon>
        <taxon>Euteleostomi</taxon>
        <taxon>Lepidosauria</taxon>
        <taxon>Squamata</taxon>
        <taxon>Bifurcata</taxon>
        <taxon>Gekkota</taxon>
        <taxon>Sphaerodactylidae</taxon>
        <taxon>Sphaerodactylus</taxon>
    </lineage>
</organism>
<dbReference type="EMBL" id="CM037617">
    <property type="protein sequence ID" value="KAH8006092.1"/>
    <property type="molecule type" value="Genomic_DNA"/>
</dbReference>
<keyword evidence="1" id="KW-0808">Transferase</keyword>
<comment type="caution">
    <text evidence="1">The sequence shown here is derived from an EMBL/GenBank/DDBJ whole genome shotgun (WGS) entry which is preliminary data.</text>
</comment>
<reference evidence="1" key="1">
    <citation type="submission" date="2021-08" db="EMBL/GenBank/DDBJ databases">
        <title>The first chromosome-level gecko genome reveals the dynamic sex chromosomes of Neotropical dwarf geckos (Sphaerodactylidae: Sphaerodactylus).</title>
        <authorList>
            <person name="Pinto B.J."/>
            <person name="Keating S.E."/>
            <person name="Gamble T."/>
        </authorList>
    </citation>
    <scope>NUCLEOTIDE SEQUENCE</scope>
    <source>
        <strain evidence="1">TG3544</strain>
    </source>
</reference>
<evidence type="ECO:0000313" key="1">
    <source>
        <dbReference type="EMBL" id="KAH8006092.1"/>
    </source>
</evidence>
<evidence type="ECO:0000313" key="2">
    <source>
        <dbReference type="Proteomes" id="UP000827872"/>
    </source>
</evidence>
<sequence length="3215" mass="359994">MSTTLIKLSSGTDSASTDQENLKYSSSRDRSSSSSYGLQPSNSAAVSRHRHDDIRVPADVQNEEKGGYSVNGGSGENTYGRKSLGQELRVNNVNNPDFTTVQHGNRALGAKDMRKTQERSLSYSDESRLSNLLRRITREDDRDRRLATVKQLKEFIQQPENKLVLVKQLDNILTAIHDVLNESSKLLQELRQEGACCLGLLCASLSYEAEKIFKWIFSKFSSSTKDEVKLLYLCAMYKALETVGEKKAFSSIMQLVMTSLQSILENVDTPELLCKCVKCILLVSRCYPHIFSTNFRDTVDILVGWHIDHTQKPSLTQQVSGWLQSLEPFWVADLAFSTTLLGQFLEDMEAYAEDLSHVASGESVDEDIPPPSVSLPKLAALLRVFSTVVRSIGERFSPIRGPPITEAYVTDVLYRVMRCVTAANQVFFSEAVLTAANECVSVLLGSLDPSMNVHCEMVITYGLDQLENCQACGTDYIISVLNLLMLIVEQINTKLPSSFIEKLFIPESKLLVLRYHKEKEVVAAAHAVYQAVLSLKNIPVLETAYKLILGEMACALNSLLCSLQLPEACSEIQHDAFKSHVFDVANAKFVVIFDLSALTTIGNAKNSLIGMWALSPTVFALLSKNLMIAHGDIAVYFPAVQFAVLYTLYSHCTRHEHFISSSLSSSSPSLFDGAVISTVTTATKKHFTIILNLLGLLLKKDNLTHDTRKLLMTWALEVAVLMKKSETYAPLFSLPSFHKFCKGLLANTLLEDINICLQACSSLHALSPSLPDDLLQRCVDVCRVQLFHSSARIRQAFGKLLKSIPLDVVLSNNHHTEIQEISLAIRSHMSKAPSSTFHPQDFSDIISFILYGSSHRTGKESWLERLFYSCQRLDKREQSSIPRNLLKTEAVLWQWAVWEAAQFTVLSKLRTPLGRAQDTFQTIEGIIRSLAAHTLNPDQDVSQWTTADNDEGHSSNQLRLVLLLQYLENLEKLMYNAYEGCANALTSPPKVIRTFFYTNRQTCQDWLTRIRLSIMRVGLLAGQPAVTVRHGFDLLTEMKTNNVSQGNELEVTIMMVVEALCELHCPEAIQGIAVWSAAVVGRSLTWISSVALQAEGRFGKAASRVPRAPVCHDGGGLLCYRRTRVAPRSALKVDFNYIKSLSSFGIGELGECTEQLELLPGEDINLLIGGAKEKIDMKKLLPNMLSPDPRELQKALEVQLLRSSVCLATAVNHMEQEQKWQPITENLVKYLKQTSRIAIGPLKLATLTVSQSLPVLSTLQLYCSSALENTVSNRLSSEDCLIPLFNEALRSCKQHDVRPWMHALRYTMYQNQLLAKLKEQAVPVRSHLMELDLTAAKFARKRGNVALATRLLAQCSEVQLGKTTTAQDLVQHFKKLSAPIQMDEKWGPELEIEKTKLLYTAGQSTHAMEMLSSCAICFCKSAKAEYAVAKSILTLAKWIQAEWKEISGQLKQVYRARQQQNLAGLSTLSKNIYTLIDLPSVNTTEEDYPRIESESTVNIGVGEPDFILGQLYHLSSAQAPEIAKSWAALASWAYRWGRKVVDNASQGGVCLLPREKSEVQNLLPENVTEEDREKIYSILGQAVCRPAGIQDEDMTLQIAENEDNEEDDMVDVIWRQLLSSCPWLSDLDENSTEGLIKVWRKVVDRIFSLYKLSCSAYFTFLKLNAGQVLLDEDDPRLHLRNTSEQSTDDVIVMATLRLLRLLVKHAGELRQYLEHGLETTPTAPWRGIIPQLFSRLNHPEVYVRQSICNLLCRVAQDSPHLILYPAIVGTISLSSESQASGSKFPSAIPTFLGNIQGDELLAGECDGGSPPASQESLKDEPKTGLNEDQAMMQDCYSKIVEKLSTANPTMVLQVQMLVAELRRVTVLWDELWLGVLLQQHMYVLRRIQQLEDEVKRVQNNNTLRKEEKMAIMREKHTALMKPIVFALEHVRSITAAPAETPHEKWFQDNYGDAIENALEKLKNPSNPAKPGSSWIPFKEVMLNLQQRAQKRASYILRLEEISPWLAAMTNTEIALPGEVSARDTVTIHSVGSTITILPTKTKPKKLLFLGSDGKNYPYLFKGLEDLHLDERIMQFLSIVNTMFATINRQETPHFHARHYSVTPLGTRSGLIQWVDGATPLFGLYKRWQQREASLQAQKAQDSYQTPQNPGIVPRPSELYYSKIGPALKAVGLSLDVSRRDWPLNVMKSVLEELMETTPPNLLAKELWSSCTTPDEWWRVTQSYARSTAVMSMVGYIIGLGDRHLDNVLIDMTTGEVVHIDYNVCFEKGKSLRVPEKVPFRMTQNIETAFGVTGVEGVFRLSCEQVLHIMRRGRETLLTLLEAFVYDPLVDWTAGGEAGFAGAVYGGGGQQAENKQSKREMERDITRSLFSSRVAEIKVNWFKNRDEMLSVLPKLDGSLGEYLNLQEQLTEVEKLQGKLSEEIDYLEGAEGVDHLSHTLQHRYSEHTQLQTQQRAVQEAIQVKLNEFEQWTSHYQAAFNNLEATQLASLLQEISTQMDLGPPSYVPATAFLQNAGQAHLISQCEQLEGEVGAFLQQRRSVLRGCLEQLHNYATVALQYPKTVFQKHRVEQWKTWMEELIVNMTIECSQDLYRKYEIQYAPQPPPAVAQFITTTEMTLQRYAADINTRLIRQVERLKQEAVTVPVCEEQLKEIERCIKVFLHENGDEGSLSLASVILTALCTLTRRNLMMEGAASSAGEQLVDLTSRDGAWFLEELCSMSGNVTCLVQLLKQCHLVPQDLDIPNPVEASEAIHLANGVYISLQELNSNFRQIIFPEALRCLMKGEHTLESMLNELDGLIEQTTDVPLQTLVESLQAYLRNAAMGLEEETHAHYIDVARMLHAQYGELIQPRNGSVDETPKMSAGQMLLVAFDGMFAQVETAFGLLVEKLNKMEIPVAWRKVDIIREARSTQANFFDDDNNRQVLEEIFFLKRLQTIKEFFRLCSTFSRTLSERGNLAGVWHIVLVLSGKGGVGKSTVSTELALALRHAGKKVGILDVDLCGPSIPRMLRVQDRDVHQCDSGWVPVFVDQEKSISLMSIGFLLEKPDDAVVWRGPKKNALIKQFVSDVAWGELDFLIVDTPPGTSDEHIAAVESLRPYRPLGAVLVTTPQAVSVGDVRRELTFCKKTGLKVIGIVENMSGFVCPHCSECTNVFSKGGGQELAQHAGVPFLGCVPLDPQLSRSLEEGRDFIQEFPKSSAFPALTRIAQHILNVATPGSS</sequence>
<name>A0ACB8FL85_9SAUR</name>
<dbReference type="Proteomes" id="UP000827872">
    <property type="component" value="Linkage Group LG04"/>
</dbReference>
<gene>
    <name evidence="1" type="primary">SMG1</name>
    <name evidence="1" type="ORF">K3G42_031971</name>
</gene>
<keyword evidence="2" id="KW-1185">Reference proteome</keyword>
<keyword evidence="1" id="KW-0418">Kinase</keyword>
<accession>A0ACB8FL85</accession>
<proteinExistence type="predicted"/>
<protein>
    <submittedName>
        <fullName evidence="1">Serine/threonine-protein kinase smg1</fullName>
    </submittedName>
</protein>